<name>A0A383EK23_9ZZZZ</name>
<organism evidence="2">
    <name type="scientific">marine metagenome</name>
    <dbReference type="NCBI Taxonomy" id="408172"/>
    <lineage>
        <taxon>unclassified sequences</taxon>
        <taxon>metagenomes</taxon>
        <taxon>ecological metagenomes</taxon>
    </lineage>
</organism>
<protein>
    <submittedName>
        <fullName evidence="2">Uncharacterized protein</fullName>
    </submittedName>
</protein>
<evidence type="ECO:0000256" key="1">
    <source>
        <dbReference type="SAM" id="Phobius"/>
    </source>
</evidence>
<evidence type="ECO:0000313" key="2">
    <source>
        <dbReference type="EMBL" id="SVE56418.1"/>
    </source>
</evidence>
<keyword evidence="1" id="KW-1133">Transmembrane helix</keyword>
<keyword evidence="1" id="KW-0812">Transmembrane</keyword>
<accession>A0A383EK23</accession>
<sequence>MRLLKVILAGSCCLGILWALIVWLLAPDEITNNYLPTALQTSKEETGILEVPEKNKTNAQL</sequence>
<dbReference type="EMBL" id="UINC01226084">
    <property type="protein sequence ID" value="SVE56418.1"/>
    <property type="molecule type" value="Genomic_DNA"/>
</dbReference>
<reference evidence="2" key="1">
    <citation type="submission" date="2018-05" db="EMBL/GenBank/DDBJ databases">
        <authorList>
            <person name="Lanie J.A."/>
            <person name="Ng W.-L."/>
            <person name="Kazmierczak K.M."/>
            <person name="Andrzejewski T.M."/>
            <person name="Davidsen T.M."/>
            <person name="Wayne K.J."/>
            <person name="Tettelin H."/>
            <person name="Glass J.I."/>
            <person name="Rusch D."/>
            <person name="Podicherti R."/>
            <person name="Tsui H.-C.T."/>
            <person name="Winkler M.E."/>
        </authorList>
    </citation>
    <scope>NUCLEOTIDE SEQUENCE</scope>
</reference>
<keyword evidence="1" id="KW-0472">Membrane</keyword>
<feature type="transmembrane region" description="Helical" evidence="1">
    <location>
        <begin position="7"/>
        <end position="26"/>
    </location>
</feature>
<gene>
    <name evidence="2" type="ORF">METZ01_LOCUS509272</name>
</gene>
<proteinExistence type="predicted"/>
<dbReference type="AlphaFoldDB" id="A0A383EK23"/>